<keyword evidence="2" id="KW-0012">Acyltransferase</keyword>
<dbReference type="InterPro" id="IPR050832">
    <property type="entry name" value="Bact_Acetyltransf"/>
</dbReference>
<organism evidence="4 5">
    <name type="scientific">Neoroseomonas lacus</name>
    <dbReference type="NCBI Taxonomy" id="287609"/>
    <lineage>
        <taxon>Bacteria</taxon>
        <taxon>Pseudomonadati</taxon>
        <taxon>Pseudomonadota</taxon>
        <taxon>Alphaproteobacteria</taxon>
        <taxon>Acetobacterales</taxon>
        <taxon>Acetobacteraceae</taxon>
        <taxon>Neoroseomonas</taxon>
    </lineage>
</organism>
<dbReference type="AlphaFoldDB" id="A0A917KJU4"/>
<dbReference type="PANTHER" id="PTHR43877:SF2">
    <property type="entry name" value="AMINOALKYLPHOSPHONATE N-ACETYLTRANSFERASE-RELATED"/>
    <property type="match status" value="1"/>
</dbReference>
<dbReference type="Pfam" id="PF00583">
    <property type="entry name" value="Acetyltransf_1"/>
    <property type="match status" value="2"/>
</dbReference>
<protein>
    <recommendedName>
        <fullName evidence="3">N-acetyltransferase domain-containing protein</fullName>
    </recommendedName>
</protein>
<accession>A0A917KJU4</accession>
<keyword evidence="1" id="KW-0808">Transferase</keyword>
<evidence type="ECO:0000313" key="5">
    <source>
        <dbReference type="Proteomes" id="UP000661507"/>
    </source>
</evidence>
<evidence type="ECO:0000256" key="1">
    <source>
        <dbReference type="ARBA" id="ARBA00022679"/>
    </source>
</evidence>
<dbReference type="SUPFAM" id="SSF55729">
    <property type="entry name" value="Acyl-CoA N-acyltransferases (Nat)"/>
    <property type="match status" value="2"/>
</dbReference>
<evidence type="ECO:0000259" key="3">
    <source>
        <dbReference type="PROSITE" id="PS51186"/>
    </source>
</evidence>
<reference evidence="4" key="1">
    <citation type="journal article" date="2014" name="Int. J. Syst. Evol. Microbiol.">
        <title>Complete genome sequence of Corynebacterium casei LMG S-19264T (=DSM 44701T), isolated from a smear-ripened cheese.</title>
        <authorList>
            <consortium name="US DOE Joint Genome Institute (JGI-PGF)"/>
            <person name="Walter F."/>
            <person name="Albersmeier A."/>
            <person name="Kalinowski J."/>
            <person name="Ruckert C."/>
        </authorList>
    </citation>
    <scope>NUCLEOTIDE SEQUENCE</scope>
    <source>
        <strain evidence="4">CGMCC 1.3617</strain>
    </source>
</reference>
<keyword evidence="5" id="KW-1185">Reference proteome</keyword>
<name>A0A917KJU4_9PROT</name>
<dbReference type="RefSeq" id="WP_229681254.1">
    <property type="nucleotide sequence ID" value="NZ_BMKW01000005.1"/>
</dbReference>
<evidence type="ECO:0000256" key="2">
    <source>
        <dbReference type="ARBA" id="ARBA00023315"/>
    </source>
</evidence>
<feature type="domain" description="N-acetyltransferase" evidence="3">
    <location>
        <begin position="6"/>
        <end position="163"/>
    </location>
</feature>
<dbReference type="InterPro" id="IPR016181">
    <property type="entry name" value="Acyl_CoA_acyltransferase"/>
</dbReference>
<feature type="domain" description="N-acetyltransferase" evidence="3">
    <location>
        <begin position="185"/>
        <end position="334"/>
    </location>
</feature>
<dbReference type="PROSITE" id="PS51186">
    <property type="entry name" value="GNAT"/>
    <property type="match status" value="2"/>
</dbReference>
<dbReference type="GO" id="GO:0016747">
    <property type="term" value="F:acyltransferase activity, transferring groups other than amino-acyl groups"/>
    <property type="evidence" value="ECO:0007669"/>
    <property type="project" value="InterPro"/>
</dbReference>
<dbReference type="EMBL" id="BMKW01000005">
    <property type="protein sequence ID" value="GGJ14743.1"/>
    <property type="molecule type" value="Genomic_DNA"/>
</dbReference>
<gene>
    <name evidence="4" type="ORF">GCM10011320_22550</name>
</gene>
<dbReference type="Proteomes" id="UP000661507">
    <property type="component" value="Unassembled WGS sequence"/>
</dbReference>
<dbReference type="PANTHER" id="PTHR43877">
    <property type="entry name" value="AMINOALKYLPHOSPHONATE N-ACETYLTRANSFERASE-RELATED-RELATED"/>
    <property type="match status" value="1"/>
</dbReference>
<dbReference type="InterPro" id="IPR000182">
    <property type="entry name" value="GNAT_dom"/>
</dbReference>
<proteinExistence type="predicted"/>
<reference evidence="4" key="2">
    <citation type="submission" date="2020-09" db="EMBL/GenBank/DDBJ databases">
        <authorList>
            <person name="Sun Q."/>
            <person name="Zhou Y."/>
        </authorList>
    </citation>
    <scope>NUCLEOTIDE SEQUENCE</scope>
    <source>
        <strain evidence="4">CGMCC 1.3617</strain>
    </source>
</reference>
<evidence type="ECO:0000313" key="4">
    <source>
        <dbReference type="EMBL" id="GGJ14743.1"/>
    </source>
</evidence>
<comment type="caution">
    <text evidence="4">The sequence shown here is derived from an EMBL/GenBank/DDBJ whole genome shotgun (WGS) entry which is preliminary data.</text>
</comment>
<dbReference type="CDD" id="cd04301">
    <property type="entry name" value="NAT_SF"/>
    <property type="match status" value="2"/>
</dbReference>
<dbReference type="Gene3D" id="3.40.630.30">
    <property type="match status" value="2"/>
</dbReference>
<sequence length="334" mass="35932">MTITAPVLREGRDSDAEGFIALIGACWGEYPGCILDVDGEVPELRALATYFRDQGGTLWAAEQDGHILGMIGTRPLKEDAAWEICRMYVDTAARGSGLATQLLDTAEAHARAAGAERMILWTDTRFTRAHGFYEKLGYVRQGSIRILDDVSNSLEFRYAKPAAGLVVEALDAAGAASAERRLAVLLVDCVAEGASLTFQPPLSRDRAVGFWKAASAAVAAGSRVLLAAWLDGRLAGCAILDFATEETMPHVASIRTLMVDPSARRRGIGRALMRRAEQAARAHGRRIVTLDARAGSAAEALYRTEGWQELGQIPGLELNAAGEACATVFFWKPV</sequence>